<dbReference type="PANTHER" id="PTHR16160:SF13">
    <property type="entry name" value="FERMITIN 2-RELATED"/>
    <property type="match status" value="1"/>
</dbReference>
<dbReference type="PANTHER" id="PTHR16160">
    <property type="entry name" value="FERMITIN 2-RELATED"/>
    <property type="match status" value="1"/>
</dbReference>
<dbReference type="GO" id="GO:0030055">
    <property type="term" value="C:cell-substrate junction"/>
    <property type="evidence" value="ECO:0007669"/>
    <property type="project" value="TreeGrafter"/>
</dbReference>
<proteinExistence type="predicted"/>
<dbReference type="AlphaFoldDB" id="A0A0M3KI33"/>
<dbReference type="GO" id="GO:0007229">
    <property type="term" value="P:integrin-mediated signaling pathway"/>
    <property type="evidence" value="ECO:0007669"/>
    <property type="project" value="InterPro"/>
</dbReference>
<organism evidence="2">
    <name type="scientific">Anisakis simplex</name>
    <name type="common">Herring worm</name>
    <dbReference type="NCBI Taxonomy" id="6269"/>
    <lineage>
        <taxon>Eukaryota</taxon>
        <taxon>Metazoa</taxon>
        <taxon>Ecdysozoa</taxon>
        <taxon>Nematoda</taxon>
        <taxon>Chromadorea</taxon>
        <taxon>Rhabditida</taxon>
        <taxon>Spirurina</taxon>
        <taxon>Ascaridomorpha</taxon>
        <taxon>Ascaridoidea</taxon>
        <taxon>Anisakidae</taxon>
        <taxon>Anisakis</taxon>
        <taxon>Anisakis simplex complex</taxon>
    </lineage>
</organism>
<protein>
    <submittedName>
        <fullName evidence="2">TF-B3 domain-containing protein</fullName>
    </submittedName>
</protein>
<dbReference type="InterPro" id="IPR037843">
    <property type="entry name" value="Kindlin/fermitin"/>
</dbReference>
<sequence length="186" mass="20359">LKRFIPPEMLRKGLGFENDQIAPQAVRPGEESIGPGTLRRQTPISASERHLAGPPGRRGTSPALSTGGQMFNASELGTLPRSGTLPRGVSPSPGAYCGTIGRTPMMPSVSFSEGLENEQYDMALVHSPRVVPNKEMTVFRPQNFIEKAALNRGWLDSSRSLMEQGIFEGDVVLLRFKFMTLFDMNP</sequence>
<dbReference type="WBParaSite" id="ASIM_0002065001-mRNA-1">
    <property type="protein sequence ID" value="ASIM_0002065001-mRNA-1"/>
    <property type="gene ID" value="ASIM_0002065001"/>
</dbReference>
<name>A0A0M3KI33_ANISI</name>
<feature type="region of interest" description="Disordered" evidence="1">
    <location>
        <begin position="21"/>
        <end position="65"/>
    </location>
</feature>
<reference evidence="2" key="1">
    <citation type="submission" date="2017-02" db="UniProtKB">
        <authorList>
            <consortium name="WormBaseParasite"/>
        </authorList>
    </citation>
    <scope>IDENTIFICATION</scope>
</reference>
<evidence type="ECO:0000256" key="1">
    <source>
        <dbReference type="SAM" id="MobiDB-lite"/>
    </source>
</evidence>
<dbReference type="GO" id="GO:0007160">
    <property type="term" value="P:cell-matrix adhesion"/>
    <property type="evidence" value="ECO:0007669"/>
    <property type="project" value="TreeGrafter"/>
</dbReference>
<dbReference type="GO" id="GO:0005178">
    <property type="term" value="F:integrin binding"/>
    <property type="evidence" value="ECO:0007669"/>
    <property type="project" value="TreeGrafter"/>
</dbReference>
<evidence type="ECO:0000313" key="2">
    <source>
        <dbReference type="WBParaSite" id="ASIM_0002065001-mRNA-1"/>
    </source>
</evidence>
<accession>A0A0M3KI33</accession>